<evidence type="ECO:0000313" key="3">
    <source>
        <dbReference type="EMBL" id="KAK1940241.1"/>
    </source>
</evidence>
<feature type="compositionally biased region" description="Polar residues" evidence="1">
    <location>
        <begin position="65"/>
        <end position="80"/>
    </location>
</feature>
<comment type="caution">
    <text evidence="3">The sequence shown here is derived from an EMBL/GenBank/DDBJ whole genome shotgun (WGS) entry which is preliminary data.</text>
</comment>
<keyword evidence="2" id="KW-0732">Signal</keyword>
<dbReference type="AlphaFoldDB" id="A0AAD9GKR5"/>
<evidence type="ECO:0000313" key="4">
    <source>
        <dbReference type="Proteomes" id="UP001195914"/>
    </source>
</evidence>
<protein>
    <submittedName>
        <fullName evidence="3">Membrane protein</fullName>
    </submittedName>
</protein>
<feature type="signal peptide" evidence="2">
    <location>
        <begin position="1"/>
        <end position="20"/>
    </location>
</feature>
<dbReference type="Proteomes" id="UP001195914">
    <property type="component" value="Unassembled WGS sequence"/>
</dbReference>
<evidence type="ECO:0000256" key="1">
    <source>
        <dbReference type="SAM" id="MobiDB-lite"/>
    </source>
</evidence>
<feature type="region of interest" description="Disordered" evidence="1">
    <location>
        <begin position="60"/>
        <end position="80"/>
    </location>
</feature>
<dbReference type="PANTHER" id="PTHR33538">
    <property type="entry name" value="PROTEIN GAMETE EXPRESSED 1"/>
    <property type="match status" value="1"/>
</dbReference>
<sequence length="327" mass="37470">MIKLGILILMLRNLHSPLPAETVDYRTWYASAKNTFNRGKSTYEAILKEVQEREDECIIRHQRDSSPSQISNSTGHGDTETGSFTCLNQLQQTDSKSTYDIDDDVAEISNASWQQRVLAEGGCWQYVLKQVNALDIDKCDVKGEVSRSLIALAKTKCHFIRSGRAFPLAHHGCLLNPTAIDEKKLGIFTEKYETNPCRENYYNNECEKLKAEIVAQCTNPLIMSESAFQMYHADLNHIDDICFYLQSGEWNRRTEVNINRLGEAAIKLINSQQIIESFLKKVQKSQDENIQKANKLTTWMDSLRDDVHDVFNILEIITSYQRKIFGM</sequence>
<dbReference type="EMBL" id="JAHBMH010000003">
    <property type="protein sequence ID" value="KAK1940241.1"/>
    <property type="molecule type" value="Genomic_DNA"/>
</dbReference>
<gene>
    <name evidence="3" type="ORF">X943_000522</name>
</gene>
<evidence type="ECO:0000256" key="2">
    <source>
        <dbReference type="SAM" id="SignalP"/>
    </source>
</evidence>
<reference evidence="3" key="1">
    <citation type="journal article" date="2014" name="Nucleic Acids Res.">
        <title>The evolutionary dynamics of variant antigen genes in Babesia reveal a history of genomic innovation underlying host-parasite interaction.</title>
        <authorList>
            <person name="Jackson A.P."/>
            <person name="Otto T.D."/>
            <person name="Darby A."/>
            <person name="Ramaprasad A."/>
            <person name="Xia D."/>
            <person name="Echaide I.E."/>
            <person name="Farber M."/>
            <person name="Gahlot S."/>
            <person name="Gamble J."/>
            <person name="Gupta D."/>
            <person name="Gupta Y."/>
            <person name="Jackson L."/>
            <person name="Malandrin L."/>
            <person name="Malas T.B."/>
            <person name="Moussa E."/>
            <person name="Nair M."/>
            <person name="Reid A.J."/>
            <person name="Sanders M."/>
            <person name="Sharma J."/>
            <person name="Tracey A."/>
            <person name="Quail M.A."/>
            <person name="Weir W."/>
            <person name="Wastling J.M."/>
            <person name="Hall N."/>
            <person name="Willadsen P."/>
            <person name="Lingelbach K."/>
            <person name="Shiels B."/>
            <person name="Tait A."/>
            <person name="Berriman M."/>
            <person name="Allred D.R."/>
            <person name="Pain A."/>
        </authorList>
    </citation>
    <scope>NUCLEOTIDE SEQUENCE</scope>
    <source>
        <strain evidence="3">1802A</strain>
    </source>
</reference>
<dbReference type="PANTHER" id="PTHR33538:SF2">
    <property type="entry name" value="PROTEIN GAMETE EXPRESSED 1"/>
    <property type="match status" value="1"/>
</dbReference>
<reference evidence="3" key="2">
    <citation type="submission" date="2021-05" db="EMBL/GenBank/DDBJ databases">
        <authorList>
            <person name="Pain A."/>
        </authorList>
    </citation>
    <scope>NUCLEOTIDE SEQUENCE</scope>
    <source>
        <strain evidence="3">1802A</strain>
    </source>
</reference>
<accession>A0AAD9GKR5</accession>
<dbReference type="InterPro" id="IPR040346">
    <property type="entry name" value="GEX1/Brambleberry"/>
</dbReference>
<organism evidence="3 4">
    <name type="scientific">Babesia divergens</name>
    <dbReference type="NCBI Taxonomy" id="32595"/>
    <lineage>
        <taxon>Eukaryota</taxon>
        <taxon>Sar</taxon>
        <taxon>Alveolata</taxon>
        <taxon>Apicomplexa</taxon>
        <taxon>Aconoidasida</taxon>
        <taxon>Piroplasmida</taxon>
        <taxon>Babesiidae</taxon>
        <taxon>Babesia</taxon>
    </lineage>
</organism>
<name>A0AAD9GKR5_BABDI</name>
<proteinExistence type="predicted"/>
<keyword evidence="4" id="KW-1185">Reference proteome</keyword>
<feature type="chain" id="PRO_5041980956" evidence="2">
    <location>
        <begin position="21"/>
        <end position="327"/>
    </location>
</feature>